<dbReference type="PANTHER" id="PTHR45138:SF9">
    <property type="entry name" value="DIGUANYLATE CYCLASE DGCM-RELATED"/>
    <property type="match status" value="1"/>
</dbReference>
<dbReference type="FunFam" id="3.30.70.270:FF:000001">
    <property type="entry name" value="Diguanylate cyclase domain protein"/>
    <property type="match status" value="1"/>
</dbReference>
<evidence type="ECO:0000313" key="7">
    <source>
        <dbReference type="EMBL" id="EPG75395.1"/>
    </source>
</evidence>
<sequence length="361" mass="40313">MKKGIDRQIATFMQNFPASDGKNIVNSMAGETDRILILDDAPENCLLVERILRKAGYGDVVATQTPETALEWLGLQGDPKNRKKISLLLLDILLPGGQNGLDLLRQFSGREELADLPVIIITAIHDTHTLESAFEAGAVDYVTKPFDATELRARVRSALRLRHEMVQRRQREKDLEEITDKLSEAYQTLLRVSRTDGLSGIWNRRFFDEILDVEWKRASRSGKPISLLLIDIDFFKKFNDTYGHQAGDECIRKVAVVLKENARRAGDFPARYGGEEFAVILPETDSANALIVAENIRSKVIALNIPHQSSSASSAVSISIGVATQRSTKTNGTKEELVQKADQALYRSKESGRNRSTIYSE</sequence>
<dbReference type="SUPFAM" id="SSF55073">
    <property type="entry name" value="Nucleotide cyclase"/>
    <property type="match status" value="1"/>
</dbReference>
<dbReference type="GO" id="GO:0052621">
    <property type="term" value="F:diguanylate cyclase activity"/>
    <property type="evidence" value="ECO:0007669"/>
    <property type="project" value="UniProtKB-EC"/>
</dbReference>
<dbReference type="InterPro" id="IPR050469">
    <property type="entry name" value="Diguanylate_Cyclase"/>
</dbReference>
<dbReference type="Gene3D" id="3.30.70.270">
    <property type="match status" value="1"/>
</dbReference>
<gene>
    <name evidence="7" type="ORF">LEP1GSC058_2092</name>
</gene>
<organism evidence="7 8">
    <name type="scientific">Leptospira fainei serovar Hurstbridge str. BUT 6</name>
    <dbReference type="NCBI Taxonomy" id="1193011"/>
    <lineage>
        <taxon>Bacteria</taxon>
        <taxon>Pseudomonadati</taxon>
        <taxon>Spirochaetota</taxon>
        <taxon>Spirochaetia</taxon>
        <taxon>Leptospirales</taxon>
        <taxon>Leptospiraceae</taxon>
        <taxon>Leptospira</taxon>
    </lineage>
</organism>
<dbReference type="GO" id="GO:0043709">
    <property type="term" value="P:cell adhesion involved in single-species biofilm formation"/>
    <property type="evidence" value="ECO:0007669"/>
    <property type="project" value="TreeGrafter"/>
</dbReference>
<protein>
    <recommendedName>
        <fullName evidence="1">diguanylate cyclase</fullName>
        <ecNumber evidence="1">2.7.7.65</ecNumber>
    </recommendedName>
</protein>
<dbReference type="NCBIfam" id="TIGR00254">
    <property type="entry name" value="GGDEF"/>
    <property type="match status" value="1"/>
</dbReference>
<dbReference type="Pfam" id="PF00990">
    <property type="entry name" value="GGDEF"/>
    <property type="match status" value="1"/>
</dbReference>
<dbReference type="EC" id="2.7.7.65" evidence="1"/>
<proteinExistence type="predicted"/>
<dbReference type="Pfam" id="PF00072">
    <property type="entry name" value="Response_reg"/>
    <property type="match status" value="1"/>
</dbReference>
<dbReference type="Gene3D" id="3.40.50.2300">
    <property type="match status" value="1"/>
</dbReference>
<comment type="catalytic activity">
    <reaction evidence="2">
        <text>2 GTP = 3',3'-c-di-GMP + 2 diphosphate</text>
        <dbReference type="Rhea" id="RHEA:24898"/>
        <dbReference type="ChEBI" id="CHEBI:33019"/>
        <dbReference type="ChEBI" id="CHEBI:37565"/>
        <dbReference type="ChEBI" id="CHEBI:58805"/>
        <dbReference type="EC" id="2.7.7.65"/>
    </reaction>
</comment>
<dbReference type="InterPro" id="IPR043128">
    <property type="entry name" value="Rev_trsase/Diguanyl_cyclase"/>
</dbReference>
<evidence type="ECO:0000313" key="8">
    <source>
        <dbReference type="Proteomes" id="UP000014540"/>
    </source>
</evidence>
<dbReference type="SMART" id="SM00267">
    <property type="entry name" value="GGDEF"/>
    <property type="match status" value="1"/>
</dbReference>
<evidence type="ECO:0000256" key="2">
    <source>
        <dbReference type="ARBA" id="ARBA00034247"/>
    </source>
</evidence>
<dbReference type="SMART" id="SM00448">
    <property type="entry name" value="REC"/>
    <property type="match status" value="1"/>
</dbReference>
<comment type="caution">
    <text evidence="7">The sequence shown here is derived from an EMBL/GenBank/DDBJ whole genome shotgun (WGS) entry which is preliminary data.</text>
</comment>
<dbReference type="PANTHER" id="PTHR45138">
    <property type="entry name" value="REGULATORY COMPONENTS OF SENSORY TRANSDUCTION SYSTEM"/>
    <property type="match status" value="1"/>
</dbReference>
<dbReference type="InterPro" id="IPR001789">
    <property type="entry name" value="Sig_transdc_resp-reg_receiver"/>
</dbReference>
<dbReference type="EMBL" id="AKWZ02000003">
    <property type="protein sequence ID" value="EPG75395.1"/>
    <property type="molecule type" value="Genomic_DNA"/>
</dbReference>
<keyword evidence="8" id="KW-1185">Reference proteome</keyword>
<dbReference type="PROSITE" id="PS50887">
    <property type="entry name" value="GGDEF"/>
    <property type="match status" value="1"/>
</dbReference>
<evidence type="ECO:0000256" key="4">
    <source>
        <dbReference type="SAM" id="MobiDB-lite"/>
    </source>
</evidence>
<dbReference type="InterPro" id="IPR011006">
    <property type="entry name" value="CheY-like_superfamily"/>
</dbReference>
<feature type="domain" description="GGDEF" evidence="6">
    <location>
        <begin position="223"/>
        <end position="361"/>
    </location>
</feature>
<dbReference type="SUPFAM" id="SSF52172">
    <property type="entry name" value="CheY-like"/>
    <property type="match status" value="1"/>
</dbReference>
<feature type="modified residue" description="4-aspartylphosphate" evidence="3">
    <location>
        <position position="91"/>
    </location>
</feature>
<dbReference type="AlphaFoldDB" id="S3VFY1"/>
<evidence type="ECO:0000259" key="5">
    <source>
        <dbReference type="PROSITE" id="PS50110"/>
    </source>
</evidence>
<feature type="domain" description="Response regulatory" evidence="5">
    <location>
        <begin position="34"/>
        <end position="159"/>
    </location>
</feature>
<name>S3VFY1_9LEPT</name>
<dbReference type="GO" id="GO:0005886">
    <property type="term" value="C:plasma membrane"/>
    <property type="evidence" value="ECO:0007669"/>
    <property type="project" value="TreeGrafter"/>
</dbReference>
<evidence type="ECO:0000256" key="1">
    <source>
        <dbReference type="ARBA" id="ARBA00012528"/>
    </source>
</evidence>
<evidence type="ECO:0000256" key="3">
    <source>
        <dbReference type="PROSITE-ProRule" id="PRU00169"/>
    </source>
</evidence>
<keyword evidence="3" id="KW-0597">Phosphoprotein</keyword>
<dbReference type="InterPro" id="IPR000160">
    <property type="entry name" value="GGDEF_dom"/>
</dbReference>
<dbReference type="STRING" id="1193011.LEP1GSC058_2092"/>
<dbReference type="GO" id="GO:1902201">
    <property type="term" value="P:negative regulation of bacterial-type flagellum-dependent cell motility"/>
    <property type="evidence" value="ECO:0007669"/>
    <property type="project" value="TreeGrafter"/>
</dbReference>
<accession>S3VFY1</accession>
<reference evidence="7" key="1">
    <citation type="submission" date="2013-04" db="EMBL/GenBank/DDBJ databases">
        <authorList>
            <person name="Harkins D.M."/>
            <person name="Durkin A.S."/>
            <person name="Selengut J.D."/>
            <person name="Sanka R."/>
            <person name="DePew J."/>
            <person name="Purushe J."/>
            <person name="Ahmed A."/>
            <person name="van der Linden H."/>
            <person name="Goris M.G.A."/>
            <person name="Hartskeerl R.A."/>
            <person name="Vinetz J.M."/>
            <person name="Sutton G.G."/>
            <person name="Nelson W.C."/>
            <person name="Fouts D.E."/>
        </authorList>
    </citation>
    <scope>NUCLEOTIDE SEQUENCE [LARGE SCALE GENOMIC DNA]</scope>
    <source>
        <strain evidence="7">BUT 6</strain>
    </source>
</reference>
<dbReference type="PROSITE" id="PS50110">
    <property type="entry name" value="RESPONSE_REGULATORY"/>
    <property type="match status" value="1"/>
</dbReference>
<evidence type="ECO:0000259" key="6">
    <source>
        <dbReference type="PROSITE" id="PS50887"/>
    </source>
</evidence>
<dbReference type="GO" id="GO:0000160">
    <property type="term" value="P:phosphorelay signal transduction system"/>
    <property type="evidence" value="ECO:0007669"/>
    <property type="project" value="InterPro"/>
</dbReference>
<dbReference type="InterPro" id="IPR029787">
    <property type="entry name" value="Nucleotide_cyclase"/>
</dbReference>
<dbReference type="Proteomes" id="UP000014540">
    <property type="component" value="Unassembled WGS sequence"/>
</dbReference>
<feature type="region of interest" description="Disordered" evidence="4">
    <location>
        <begin position="329"/>
        <end position="361"/>
    </location>
</feature>
<dbReference type="CDD" id="cd01949">
    <property type="entry name" value="GGDEF"/>
    <property type="match status" value="1"/>
</dbReference>